<evidence type="ECO:0000256" key="11">
    <source>
        <dbReference type="PIRSR" id="PIRSR006268-2"/>
    </source>
</evidence>
<evidence type="ECO:0000256" key="4">
    <source>
        <dbReference type="ARBA" id="ARBA00022679"/>
    </source>
</evidence>
<reference evidence="12 13" key="1">
    <citation type="submission" date="2018-08" db="EMBL/GenBank/DDBJ databases">
        <title>Pseudooceanicola sediminis CY03 in the family Rhodobacteracea.</title>
        <authorList>
            <person name="Zhang Y.-J."/>
        </authorList>
    </citation>
    <scope>NUCLEOTIDE SEQUENCE [LARGE SCALE GENOMIC DNA]</scope>
    <source>
        <strain evidence="12 13">CY03</strain>
    </source>
</reference>
<dbReference type="Proteomes" id="UP000265848">
    <property type="component" value="Unassembled WGS sequence"/>
</dbReference>
<evidence type="ECO:0000256" key="5">
    <source>
        <dbReference type="ARBA" id="ARBA00022723"/>
    </source>
</evidence>
<evidence type="ECO:0000256" key="1">
    <source>
        <dbReference type="ARBA" id="ARBA00011955"/>
    </source>
</evidence>
<comment type="similarity">
    <text evidence="10">Belongs to the ApbE family.</text>
</comment>
<feature type="binding site" evidence="11">
    <location>
        <position position="285"/>
    </location>
    <ligand>
        <name>Mg(2+)</name>
        <dbReference type="ChEBI" id="CHEBI:18420"/>
    </ligand>
</feature>
<keyword evidence="3 10" id="KW-0285">Flavoprotein</keyword>
<dbReference type="Gene3D" id="3.10.520.10">
    <property type="entry name" value="ApbE-like domains"/>
    <property type="match status" value="1"/>
</dbReference>
<dbReference type="PIRSF" id="PIRSF006268">
    <property type="entry name" value="ApbE"/>
    <property type="match status" value="1"/>
</dbReference>
<dbReference type="OrthoDB" id="9778595at2"/>
<dbReference type="GO" id="GO:0016740">
    <property type="term" value="F:transferase activity"/>
    <property type="evidence" value="ECO:0007669"/>
    <property type="project" value="UniProtKB-UniRule"/>
</dbReference>
<keyword evidence="4 10" id="KW-0808">Transferase</keyword>
<feature type="binding site" evidence="11">
    <location>
        <position position="281"/>
    </location>
    <ligand>
        <name>Mg(2+)</name>
        <dbReference type="ChEBI" id="CHEBI:18420"/>
    </ligand>
</feature>
<dbReference type="PANTHER" id="PTHR30040:SF2">
    <property type="entry name" value="FAD:PROTEIN FMN TRANSFERASE"/>
    <property type="match status" value="1"/>
</dbReference>
<keyword evidence="13" id="KW-1185">Reference proteome</keyword>
<comment type="caution">
    <text evidence="12">The sequence shown here is derived from an EMBL/GenBank/DDBJ whole genome shotgun (WGS) entry which is preliminary data.</text>
</comment>
<dbReference type="PANTHER" id="PTHR30040">
    <property type="entry name" value="THIAMINE BIOSYNTHESIS LIPOPROTEIN APBE"/>
    <property type="match status" value="1"/>
</dbReference>
<evidence type="ECO:0000256" key="9">
    <source>
        <dbReference type="ARBA" id="ARBA00048540"/>
    </source>
</evidence>
<dbReference type="AlphaFoldDB" id="A0A399J4F6"/>
<dbReference type="Pfam" id="PF02424">
    <property type="entry name" value="ApbE"/>
    <property type="match status" value="1"/>
</dbReference>
<comment type="catalytic activity">
    <reaction evidence="9 10">
        <text>L-threonyl-[protein] + FAD = FMN-L-threonyl-[protein] + AMP + H(+)</text>
        <dbReference type="Rhea" id="RHEA:36847"/>
        <dbReference type="Rhea" id="RHEA-COMP:11060"/>
        <dbReference type="Rhea" id="RHEA-COMP:11061"/>
        <dbReference type="ChEBI" id="CHEBI:15378"/>
        <dbReference type="ChEBI" id="CHEBI:30013"/>
        <dbReference type="ChEBI" id="CHEBI:57692"/>
        <dbReference type="ChEBI" id="CHEBI:74257"/>
        <dbReference type="ChEBI" id="CHEBI:456215"/>
        <dbReference type="EC" id="2.7.1.180"/>
    </reaction>
</comment>
<evidence type="ECO:0000313" key="13">
    <source>
        <dbReference type="Proteomes" id="UP000265848"/>
    </source>
</evidence>
<dbReference type="RefSeq" id="WP_119397547.1">
    <property type="nucleotide sequence ID" value="NZ_QWJJ01000002.1"/>
</dbReference>
<comment type="cofactor">
    <cofactor evidence="11">
        <name>Mg(2+)</name>
        <dbReference type="ChEBI" id="CHEBI:18420"/>
    </cofactor>
    <cofactor evidence="11">
        <name>Mn(2+)</name>
        <dbReference type="ChEBI" id="CHEBI:29035"/>
    </cofactor>
    <text evidence="11">Magnesium. Can also use manganese.</text>
</comment>
<evidence type="ECO:0000313" key="12">
    <source>
        <dbReference type="EMBL" id="RII40308.1"/>
    </source>
</evidence>
<evidence type="ECO:0000256" key="8">
    <source>
        <dbReference type="ARBA" id="ARBA00031306"/>
    </source>
</evidence>
<proteinExistence type="inferred from homology"/>
<dbReference type="EC" id="2.7.1.180" evidence="1 10"/>
<dbReference type="EMBL" id="QWJJ01000002">
    <property type="protein sequence ID" value="RII40308.1"/>
    <property type="molecule type" value="Genomic_DNA"/>
</dbReference>
<keyword evidence="5 10" id="KW-0479">Metal-binding</keyword>
<name>A0A399J4F6_9RHOB</name>
<dbReference type="InterPro" id="IPR003374">
    <property type="entry name" value="ApbE-like_sf"/>
</dbReference>
<keyword evidence="6 10" id="KW-0274">FAD</keyword>
<dbReference type="SUPFAM" id="SSF143631">
    <property type="entry name" value="ApbE-like"/>
    <property type="match status" value="1"/>
</dbReference>
<evidence type="ECO:0000256" key="6">
    <source>
        <dbReference type="ARBA" id="ARBA00022827"/>
    </source>
</evidence>
<organism evidence="12 13">
    <name type="scientific">Pseudooceanicola sediminis</name>
    <dbReference type="NCBI Taxonomy" id="2211117"/>
    <lineage>
        <taxon>Bacteria</taxon>
        <taxon>Pseudomonadati</taxon>
        <taxon>Pseudomonadota</taxon>
        <taxon>Alphaproteobacteria</taxon>
        <taxon>Rhodobacterales</taxon>
        <taxon>Paracoccaceae</taxon>
        <taxon>Pseudooceanicola</taxon>
    </lineage>
</organism>
<evidence type="ECO:0000256" key="2">
    <source>
        <dbReference type="ARBA" id="ARBA00016337"/>
    </source>
</evidence>
<evidence type="ECO:0000256" key="10">
    <source>
        <dbReference type="PIRNR" id="PIRNR006268"/>
    </source>
</evidence>
<accession>A0A399J4F6</accession>
<evidence type="ECO:0000256" key="7">
    <source>
        <dbReference type="ARBA" id="ARBA00022842"/>
    </source>
</evidence>
<protein>
    <recommendedName>
        <fullName evidence="2 10">FAD:protein FMN transferase</fullName>
        <ecNumber evidence="1 10">2.7.1.180</ecNumber>
    </recommendedName>
    <alternativeName>
        <fullName evidence="8 10">Flavin transferase</fullName>
    </alternativeName>
</protein>
<dbReference type="InterPro" id="IPR024932">
    <property type="entry name" value="ApbE"/>
</dbReference>
<dbReference type="GO" id="GO:0046872">
    <property type="term" value="F:metal ion binding"/>
    <property type="evidence" value="ECO:0007669"/>
    <property type="project" value="UniProtKB-UniRule"/>
</dbReference>
<keyword evidence="7 10" id="KW-0460">Magnesium</keyword>
<gene>
    <name evidence="12" type="ORF">DL237_03050</name>
</gene>
<feature type="binding site" evidence="11">
    <location>
        <position position="167"/>
    </location>
    <ligand>
        <name>Mg(2+)</name>
        <dbReference type="ChEBI" id="CHEBI:18420"/>
    </ligand>
</feature>
<sequence>MTGPRHILIEPGAPGDMAGPGWRRITARGTSMGTGWHLIAWTAPGLPDPAPLVAAACAETVALFSPWAADSALSRFNTAPPGWHRLPGPLMALLRDSLRICDLTGGALDPTLGRLADLWGFGPSGPVAAAPDATELRDARAASGRARLRIEGDHAFQPGGLWLDFGGIAKGWAVERAAQHLVAAGLRVHMVEIGGEVAARGLSPDGQPWWIDIEAPPTCRDDATRHLAALHGMALAGSGHWRRRAGPGAGWSHTLDPVTGQPGGGAVLSAHVFHRRAALADAWATALMVLPPQQGLALARAQDLPALLTLPDGARVGTCLQEWEDAA</sequence>
<evidence type="ECO:0000256" key="3">
    <source>
        <dbReference type="ARBA" id="ARBA00022630"/>
    </source>
</evidence>